<gene>
    <name evidence="7" type="primary">LOC111113331</name>
</gene>
<dbReference type="RefSeq" id="XP_022307232.1">
    <property type="nucleotide sequence ID" value="XM_022451524.1"/>
</dbReference>
<evidence type="ECO:0000259" key="5">
    <source>
        <dbReference type="Pfam" id="PF07557"/>
    </source>
</evidence>
<organism evidence="6 7">
    <name type="scientific">Crassostrea virginica</name>
    <name type="common">Eastern oyster</name>
    <dbReference type="NCBI Taxonomy" id="6565"/>
    <lineage>
        <taxon>Eukaryota</taxon>
        <taxon>Metazoa</taxon>
        <taxon>Spiralia</taxon>
        <taxon>Lophotrochozoa</taxon>
        <taxon>Mollusca</taxon>
        <taxon>Bivalvia</taxon>
        <taxon>Autobranchia</taxon>
        <taxon>Pteriomorphia</taxon>
        <taxon>Ostreida</taxon>
        <taxon>Ostreoidea</taxon>
        <taxon>Ostreidae</taxon>
        <taxon>Crassostrea</taxon>
    </lineage>
</organism>
<feature type="region of interest" description="Disordered" evidence="4">
    <location>
        <begin position="406"/>
        <end position="1165"/>
    </location>
</feature>
<feature type="region of interest" description="Disordered" evidence="4">
    <location>
        <begin position="180"/>
        <end position="200"/>
    </location>
</feature>
<feature type="compositionally biased region" description="Basic residues" evidence="4">
    <location>
        <begin position="816"/>
        <end position="828"/>
    </location>
</feature>
<keyword evidence="2" id="KW-0159">Chromosome partition</keyword>
<feature type="region of interest" description="Disordered" evidence="4">
    <location>
        <begin position="1179"/>
        <end position="1341"/>
    </location>
</feature>
<feature type="compositionally biased region" description="Basic residues" evidence="4">
    <location>
        <begin position="792"/>
        <end position="806"/>
    </location>
</feature>
<name>A0A8B8BV45_CRAVI</name>
<dbReference type="OrthoDB" id="6119299at2759"/>
<feature type="region of interest" description="Disordered" evidence="4">
    <location>
        <begin position="291"/>
        <end position="381"/>
    </location>
</feature>
<keyword evidence="3" id="KW-0175">Coiled coil</keyword>
<feature type="compositionally biased region" description="Basic and acidic residues" evidence="4">
    <location>
        <begin position="1317"/>
        <end position="1341"/>
    </location>
</feature>
<evidence type="ECO:0000313" key="6">
    <source>
        <dbReference type="Proteomes" id="UP000694844"/>
    </source>
</evidence>
<evidence type="ECO:0000256" key="1">
    <source>
        <dbReference type="ARBA" id="ARBA00010845"/>
    </source>
</evidence>
<feature type="compositionally biased region" description="Acidic residues" evidence="4">
    <location>
        <begin position="777"/>
        <end position="787"/>
    </location>
</feature>
<keyword evidence="6" id="KW-1185">Reference proteome</keyword>
<feature type="compositionally biased region" description="Polar residues" evidence="4">
    <location>
        <begin position="321"/>
        <end position="336"/>
    </location>
</feature>
<dbReference type="Pfam" id="PF07557">
    <property type="entry name" value="Shugoshin_C"/>
    <property type="match status" value="1"/>
</dbReference>
<evidence type="ECO:0000256" key="3">
    <source>
        <dbReference type="SAM" id="Coils"/>
    </source>
</evidence>
<feature type="compositionally biased region" description="Basic and acidic residues" evidence="4">
    <location>
        <begin position="569"/>
        <end position="589"/>
    </location>
</feature>
<evidence type="ECO:0000256" key="4">
    <source>
        <dbReference type="SAM" id="MobiDB-lite"/>
    </source>
</evidence>
<dbReference type="GO" id="GO:0000775">
    <property type="term" value="C:chromosome, centromeric region"/>
    <property type="evidence" value="ECO:0007669"/>
    <property type="project" value="InterPro"/>
</dbReference>
<dbReference type="KEGG" id="cvn:111113331"/>
<feature type="compositionally biased region" description="Basic and acidic residues" evidence="4">
    <location>
        <begin position="866"/>
        <end position="901"/>
    </location>
</feature>
<feature type="compositionally biased region" description="Basic and acidic residues" evidence="4">
    <location>
        <begin position="608"/>
        <end position="617"/>
    </location>
</feature>
<feature type="compositionally biased region" description="Basic and acidic residues" evidence="4">
    <location>
        <begin position="994"/>
        <end position="1010"/>
    </location>
</feature>
<feature type="compositionally biased region" description="Basic and acidic residues" evidence="4">
    <location>
        <begin position="969"/>
        <end position="984"/>
    </location>
</feature>
<feature type="compositionally biased region" description="Basic residues" evidence="4">
    <location>
        <begin position="1236"/>
        <end position="1245"/>
    </location>
</feature>
<feature type="compositionally biased region" description="Basic and acidic residues" evidence="4">
    <location>
        <begin position="1046"/>
        <end position="1057"/>
    </location>
</feature>
<accession>A0A8B8BV45</accession>
<feature type="compositionally biased region" description="Polar residues" evidence="4">
    <location>
        <begin position="1294"/>
        <end position="1306"/>
    </location>
</feature>
<feature type="compositionally biased region" description="Basic residues" evidence="4">
    <location>
        <begin position="761"/>
        <end position="770"/>
    </location>
</feature>
<dbReference type="GeneID" id="111113331"/>
<feature type="compositionally biased region" description="Low complexity" evidence="4">
    <location>
        <begin position="479"/>
        <end position="500"/>
    </location>
</feature>
<feature type="compositionally biased region" description="Basic and acidic residues" evidence="4">
    <location>
        <begin position="1190"/>
        <end position="1215"/>
    </location>
</feature>
<evidence type="ECO:0000313" key="7">
    <source>
        <dbReference type="RefSeq" id="XP_022307232.1"/>
    </source>
</evidence>
<feature type="compositionally biased region" description="Basic and acidic residues" evidence="4">
    <location>
        <begin position="508"/>
        <end position="543"/>
    </location>
</feature>
<sequence>MSGRFDMATIDDPDADRKGKEEMADLDASIIASSSKKHKRGLKTMKKKSQLIDMNTSVRRKRLNSSLTKKLNLSINSVQKQSLRANNRALAVNLERTKQELRMALEMTQELRREIQEKDMRIVTLERVSGLRNEEIEEEVLRRVEQNHATLRGILTAMGESLFSVSHNLSDALHHCVQSSRRSTIGSRKTSSVGGNSSNADLEVDINESAYQRSIYAQTQGSSLSLPLGSVPRSEDLPAPPHPAFSASAHDMSVIAEQTMCLDDIEPLSDLDTSLMNQGISEESEVEILKPHVSNNKSEKGKAQVSKLPQRVPRKEKGANSGASGSEVNNTDNTMVQDVPNVNIGQDVKGQNEVEKTEENVKEKSKTSKKDKKVKEKNEKALEMVDRRGTFVVADAKDLNSEAKICTSNKSGVKEDDSDDRRKTFVKPQSPKVDVKNDRRGTFVVPAVPSESVEEPEPMEDEDQTRYFNTDMEMTEVLSFSQPISSLSSSESMNKNNESSDPSSAKKTNREENGEEKTKTKDDSKEKSKENSQKNSGKGKESTGKSNLEVLKNKLQKIKSTDSMKSSKASKDEREEMTDKAEEKKETETNGKSVVEMRVSKPGNFEYRVSRKQEDGTRQPVPLKPVSRSRSKGKVKLSKSTSDVITSLAKTPGKPKNVFDFGDRTPTVTLDPRSLYDDTEKNDEEKKQEVDSEKAEKDQKSKKEGNKKSLKEERKSGKSSVEVNGRSAQSVKEIKLLPDNPVYYVPLAKGSPAVVKEPARQSRRSRSKPRSYKEASSDEDDLEEEEGEVKSKAKGRGRSKSRKRHSSGGEEEKSSRRTRSQSRGRRDRKKEEEEDGGDQPGVEKSKRQSRGRSRTRKNNDEDEEKGEDKVIKERASRSRTRKAAEVQETDEKKDDTEEVKIIRKTRSRSRARSVKRNVKEMEDCVTKDSNTAAKEEESENSCNEIQTEGVEKSSSGEKPRKSSKQFLESLRKSTDIGEKVDKQQTKAFLASLVNEKEKNTEGRKSTKHAEVLASSSSEEDVQDKMVEEGQRIMSVNESLVDDVDEEKTKSSAAVKDKSNKRKHHEVDDDRHCKEKVEDRKQKAETVKESTRDTQEKVKAESVKKTEEKDNGRSQSGKQKNAKVTDKSKGPDSTVSENKLAVNDRLSQFVRERGRPKPMMMEDDDDITFSDFDKLYKHVSAKRASNSNTDGKLDDQEAAREDPKEEKKGNGEKEVEPENLNLKTPSMPRPKSTKSAAKSRSKKSVKKNSSEKKESEKENSVEENVSQSKKKLELLKKRLTQIEPQKPSLEPLSDVLTSQSLPCSPNSDEPDRKRRRRGEPVSYKEKPLNSKMRRGDAFFDSS</sequence>
<feature type="compositionally biased region" description="Basic and acidic residues" evidence="4">
    <location>
        <begin position="1247"/>
        <end position="1259"/>
    </location>
</feature>
<proteinExistence type="inferred from homology"/>
<dbReference type="InterPro" id="IPR011515">
    <property type="entry name" value="Shugoshin_C"/>
</dbReference>
<feature type="compositionally biased region" description="Acidic residues" evidence="4">
    <location>
        <begin position="452"/>
        <end position="463"/>
    </location>
</feature>
<feature type="compositionally biased region" description="Polar residues" evidence="4">
    <location>
        <begin position="638"/>
        <end position="649"/>
    </location>
</feature>
<comment type="similarity">
    <text evidence="1">Belongs to the shugoshin family.</text>
</comment>
<feature type="coiled-coil region" evidence="3">
    <location>
        <begin position="80"/>
        <end position="128"/>
    </location>
</feature>
<evidence type="ECO:0000256" key="2">
    <source>
        <dbReference type="ARBA" id="ARBA00022829"/>
    </source>
</evidence>
<feature type="compositionally biased region" description="Basic and acidic residues" evidence="4">
    <location>
        <begin position="412"/>
        <end position="423"/>
    </location>
</feature>
<feature type="compositionally biased region" description="Basic and acidic residues" evidence="4">
    <location>
        <begin position="350"/>
        <end position="381"/>
    </location>
</feature>
<feature type="compositionally biased region" description="Polar residues" evidence="4">
    <location>
        <begin position="718"/>
        <end position="730"/>
    </location>
</feature>
<reference evidence="7" key="1">
    <citation type="submission" date="2025-08" db="UniProtKB">
        <authorList>
            <consortium name="RefSeq"/>
        </authorList>
    </citation>
    <scope>IDENTIFICATION</scope>
    <source>
        <tissue evidence="7">Whole sample</tissue>
    </source>
</reference>
<dbReference type="GO" id="GO:0045132">
    <property type="term" value="P:meiotic chromosome segregation"/>
    <property type="evidence" value="ECO:0007669"/>
    <property type="project" value="InterPro"/>
</dbReference>
<protein>
    <submittedName>
        <fullName evidence="7">Trichohyalin-like</fullName>
    </submittedName>
</protein>
<feature type="compositionally biased region" description="Basic residues" evidence="4">
    <location>
        <begin position="902"/>
        <end position="916"/>
    </location>
</feature>
<feature type="region of interest" description="Disordered" evidence="4">
    <location>
        <begin position="1"/>
        <end position="21"/>
    </location>
</feature>
<dbReference type="GO" id="GO:0005634">
    <property type="term" value="C:nucleus"/>
    <property type="evidence" value="ECO:0007669"/>
    <property type="project" value="InterPro"/>
</dbReference>
<feature type="compositionally biased region" description="Basic and acidic residues" evidence="4">
    <location>
        <begin position="674"/>
        <end position="716"/>
    </location>
</feature>
<feature type="compositionally biased region" description="Basic residues" evidence="4">
    <location>
        <begin position="847"/>
        <end position="856"/>
    </location>
</feature>
<feature type="compositionally biased region" description="Basic residues" evidence="4">
    <location>
        <begin position="627"/>
        <end position="637"/>
    </location>
</feature>
<feature type="compositionally biased region" description="Basic and acidic residues" evidence="4">
    <location>
        <begin position="949"/>
        <end position="960"/>
    </location>
</feature>
<dbReference type="Proteomes" id="UP000694844">
    <property type="component" value="Chromosome 9"/>
</dbReference>
<feature type="compositionally biased region" description="Basic and acidic residues" evidence="4">
    <location>
        <begin position="917"/>
        <end position="926"/>
    </location>
</feature>
<feature type="compositionally biased region" description="Basic and acidic residues" evidence="4">
    <location>
        <begin position="1064"/>
        <end position="1111"/>
    </location>
</feature>
<feature type="domain" description="Shugoshin C-terminal" evidence="5">
    <location>
        <begin position="1311"/>
        <end position="1333"/>
    </location>
</feature>